<keyword evidence="2" id="KW-0732">Signal</keyword>
<dbReference type="PROSITE" id="PS50206">
    <property type="entry name" value="RHODANESE_3"/>
    <property type="match status" value="2"/>
</dbReference>
<dbReference type="PANTHER" id="PTHR43855">
    <property type="entry name" value="THIOSULFATE SULFURTRANSFERASE"/>
    <property type="match status" value="1"/>
</dbReference>
<protein>
    <submittedName>
        <fullName evidence="4">Sulfurtransferase</fullName>
    </submittedName>
</protein>
<dbReference type="SMART" id="SM00450">
    <property type="entry name" value="RHOD"/>
    <property type="match status" value="2"/>
</dbReference>
<accession>A0A4R6AA41</accession>
<dbReference type="GO" id="GO:0016740">
    <property type="term" value="F:transferase activity"/>
    <property type="evidence" value="ECO:0007669"/>
    <property type="project" value="UniProtKB-KW"/>
</dbReference>
<feature type="domain" description="Rhodanese" evidence="3">
    <location>
        <begin position="40"/>
        <end position="153"/>
    </location>
</feature>
<sequence>MTARTAFAAAALLAAGPAFAALDADHGPLVTPAELSAALEDGGLTVIDIRAPDGAGYAGGHVEGALNTPYGAFRGPEENPGQLPEIDALTETLQGLGLTGDSQVVVTYGGESVTDFGAAARVYWTLKSAGIEDLAILNGGIAAWDAAGLPLSTAGAEAEPSDFTVTWNDRWTATAETVQSVLDGDRDAVLLDARPESFWSGEEAHPAAARPGTLPQSQYFTHDNWFSSGPAIVDAEAARALAAEQDFADAESIISFCNTGHWAATNWFALSELAGVEDVKLYPESVVGWSNAGFEMANVPGALKNFWNQVKDTF</sequence>
<name>A0A4R6AA41_9RHOB</name>
<gene>
    <name evidence="4" type="ORF">E2L08_08950</name>
</gene>
<evidence type="ECO:0000313" key="5">
    <source>
        <dbReference type="Proteomes" id="UP000295701"/>
    </source>
</evidence>
<evidence type="ECO:0000259" key="3">
    <source>
        <dbReference type="PROSITE" id="PS50206"/>
    </source>
</evidence>
<dbReference type="InterPro" id="IPR001763">
    <property type="entry name" value="Rhodanese-like_dom"/>
</dbReference>
<keyword evidence="5" id="KW-1185">Reference proteome</keyword>
<dbReference type="OrthoDB" id="9781034at2"/>
<dbReference type="CDD" id="cd01448">
    <property type="entry name" value="TST_Repeat_1"/>
    <property type="match status" value="1"/>
</dbReference>
<dbReference type="Pfam" id="PF00581">
    <property type="entry name" value="Rhodanese"/>
    <property type="match status" value="2"/>
</dbReference>
<comment type="caution">
    <text evidence="4">The sequence shown here is derived from an EMBL/GenBank/DDBJ whole genome shotgun (WGS) entry which is preliminary data.</text>
</comment>
<dbReference type="SUPFAM" id="SSF52821">
    <property type="entry name" value="Rhodanese/Cell cycle control phosphatase"/>
    <property type="match status" value="2"/>
</dbReference>
<organism evidence="4 5">
    <name type="scientific">Palleronia sediminis</name>
    <dbReference type="NCBI Taxonomy" id="2547833"/>
    <lineage>
        <taxon>Bacteria</taxon>
        <taxon>Pseudomonadati</taxon>
        <taxon>Pseudomonadota</taxon>
        <taxon>Alphaproteobacteria</taxon>
        <taxon>Rhodobacterales</taxon>
        <taxon>Roseobacteraceae</taxon>
        <taxon>Palleronia</taxon>
    </lineage>
</organism>
<dbReference type="RefSeq" id="WP_133396732.1">
    <property type="nucleotide sequence ID" value="NZ_SNAA01000008.1"/>
</dbReference>
<keyword evidence="1" id="KW-0677">Repeat</keyword>
<feature type="domain" description="Rhodanese" evidence="3">
    <location>
        <begin position="184"/>
        <end position="298"/>
    </location>
</feature>
<feature type="signal peptide" evidence="2">
    <location>
        <begin position="1"/>
        <end position="20"/>
    </location>
</feature>
<keyword evidence="4" id="KW-0808">Transferase</keyword>
<dbReference type="EMBL" id="SNAA01000008">
    <property type="protein sequence ID" value="TDL79722.1"/>
    <property type="molecule type" value="Genomic_DNA"/>
</dbReference>
<evidence type="ECO:0000256" key="1">
    <source>
        <dbReference type="ARBA" id="ARBA00022737"/>
    </source>
</evidence>
<dbReference type="AlphaFoldDB" id="A0A4R6AA41"/>
<proteinExistence type="predicted"/>
<evidence type="ECO:0000313" key="4">
    <source>
        <dbReference type="EMBL" id="TDL79722.1"/>
    </source>
</evidence>
<dbReference type="Proteomes" id="UP000295701">
    <property type="component" value="Unassembled WGS sequence"/>
</dbReference>
<dbReference type="InterPro" id="IPR051126">
    <property type="entry name" value="Thiosulfate_sulfurtransferase"/>
</dbReference>
<evidence type="ECO:0000256" key="2">
    <source>
        <dbReference type="SAM" id="SignalP"/>
    </source>
</evidence>
<reference evidence="4 5" key="1">
    <citation type="submission" date="2019-03" db="EMBL/GenBank/DDBJ databases">
        <title>Primorskyibacter sp. SS33 isolated from sediments.</title>
        <authorList>
            <person name="Xunke S."/>
        </authorList>
    </citation>
    <scope>NUCLEOTIDE SEQUENCE [LARGE SCALE GENOMIC DNA]</scope>
    <source>
        <strain evidence="4 5">SS33</strain>
    </source>
</reference>
<dbReference type="PANTHER" id="PTHR43855:SF1">
    <property type="entry name" value="THIOSULFATE SULFURTRANSFERASE"/>
    <property type="match status" value="1"/>
</dbReference>
<dbReference type="InterPro" id="IPR036873">
    <property type="entry name" value="Rhodanese-like_dom_sf"/>
</dbReference>
<dbReference type="Gene3D" id="3.40.250.10">
    <property type="entry name" value="Rhodanese-like domain"/>
    <property type="match status" value="2"/>
</dbReference>
<feature type="chain" id="PRO_5020712520" evidence="2">
    <location>
        <begin position="21"/>
        <end position="314"/>
    </location>
</feature>